<proteinExistence type="inferred from homology"/>
<evidence type="ECO:0000256" key="7">
    <source>
        <dbReference type="ARBA" id="ARBA00023004"/>
    </source>
</evidence>
<evidence type="ECO:0000256" key="4">
    <source>
        <dbReference type="ARBA" id="ARBA00022723"/>
    </source>
</evidence>
<dbReference type="Pfam" id="PF00034">
    <property type="entry name" value="Cytochrom_C"/>
    <property type="match status" value="1"/>
</dbReference>
<protein>
    <submittedName>
        <fullName evidence="10">PQQ-binding-like beta-propeller repeat protein</fullName>
    </submittedName>
</protein>
<organism evidence="10 11">
    <name type="scientific">Sphingomonas citri</name>
    <dbReference type="NCBI Taxonomy" id="2862499"/>
    <lineage>
        <taxon>Bacteria</taxon>
        <taxon>Pseudomonadati</taxon>
        <taxon>Pseudomonadota</taxon>
        <taxon>Alphaproteobacteria</taxon>
        <taxon>Sphingomonadales</taxon>
        <taxon>Sphingomonadaceae</taxon>
        <taxon>Sphingomonas</taxon>
    </lineage>
</organism>
<dbReference type="PROSITE" id="PS51007">
    <property type="entry name" value="CYTC"/>
    <property type="match status" value="1"/>
</dbReference>
<evidence type="ECO:0000256" key="6">
    <source>
        <dbReference type="ARBA" id="ARBA00023002"/>
    </source>
</evidence>
<gene>
    <name evidence="10" type="ORF">KZ820_06065</name>
</gene>
<comment type="similarity">
    <text evidence="2">Belongs to the bacterial PQQ dehydrogenase family.</text>
</comment>
<dbReference type="InterPro" id="IPR011047">
    <property type="entry name" value="Quinoprotein_ADH-like_sf"/>
</dbReference>
<dbReference type="SMART" id="SM00564">
    <property type="entry name" value="PQQ"/>
    <property type="match status" value="5"/>
</dbReference>
<dbReference type="CDD" id="cd10280">
    <property type="entry name" value="PQQ_mGDH"/>
    <property type="match status" value="1"/>
</dbReference>
<dbReference type="InterPro" id="IPR017511">
    <property type="entry name" value="PQQ_mDH"/>
</dbReference>
<dbReference type="Proteomes" id="UP000759103">
    <property type="component" value="Unassembled WGS sequence"/>
</dbReference>
<dbReference type="InterPro" id="IPR009056">
    <property type="entry name" value="Cyt_c-like_dom"/>
</dbReference>
<dbReference type="RefSeq" id="WP_219747674.1">
    <property type="nucleotide sequence ID" value="NZ_JAHXZN010000001.1"/>
</dbReference>
<evidence type="ECO:0000259" key="9">
    <source>
        <dbReference type="PROSITE" id="PS51007"/>
    </source>
</evidence>
<evidence type="ECO:0000256" key="3">
    <source>
        <dbReference type="ARBA" id="ARBA00022617"/>
    </source>
</evidence>
<evidence type="ECO:0000313" key="10">
    <source>
        <dbReference type="EMBL" id="MBW6530297.1"/>
    </source>
</evidence>
<dbReference type="InterPro" id="IPR036909">
    <property type="entry name" value="Cyt_c-like_dom_sf"/>
</dbReference>
<evidence type="ECO:0000256" key="1">
    <source>
        <dbReference type="ARBA" id="ARBA00001931"/>
    </source>
</evidence>
<evidence type="ECO:0000256" key="8">
    <source>
        <dbReference type="PROSITE-ProRule" id="PRU00433"/>
    </source>
</evidence>
<dbReference type="Gene3D" id="1.10.760.10">
    <property type="entry name" value="Cytochrome c-like domain"/>
    <property type="match status" value="1"/>
</dbReference>
<dbReference type="SUPFAM" id="SSF46626">
    <property type="entry name" value="Cytochrome c"/>
    <property type="match status" value="1"/>
</dbReference>
<dbReference type="SUPFAM" id="SSF50998">
    <property type="entry name" value="Quinoprotein alcohol dehydrogenase-like"/>
    <property type="match status" value="1"/>
</dbReference>
<dbReference type="Pfam" id="PF01011">
    <property type="entry name" value="PQQ"/>
    <property type="match status" value="2"/>
</dbReference>
<keyword evidence="6" id="KW-0560">Oxidoreductase</keyword>
<comment type="caution">
    <text evidence="10">The sequence shown here is derived from an EMBL/GenBank/DDBJ whole genome shotgun (WGS) entry which is preliminary data.</text>
</comment>
<dbReference type="EMBL" id="JAHXZN010000001">
    <property type="protein sequence ID" value="MBW6530297.1"/>
    <property type="molecule type" value="Genomic_DNA"/>
</dbReference>
<dbReference type="PANTHER" id="PTHR32303:SF4">
    <property type="entry name" value="QUINOPROTEIN GLUCOSE DEHYDROGENASE"/>
    <property type="match status" value="1"/>
</dbReference>
<dbReference type="InterPro" id="IPR018391">
    <property type="entry name" value="PQQ_b-propeller_rpt"/>
</dbReference>
<keyword evidence="5" id="KW-0732">Signal</keyword>
<keyword evidence="11" id="KW-1185">Reference proteome</keyword>
<keyword evidence="4 8" id="KW-0479">Metal-binding</keyword>
<keyword evidence="3 8" id="KW-0349">Heme</keyword>
<keyword evidence="7 8" id="KW-0408">Iron</keyword>
<name>A0ABS7BL00_9SPHN</name>
<evidence type="ECO:0000256" key="2">
    <source>
        <dbReference type="ARBA" id="ARBA00008156"/>
    </source>
</evidence>
<evidence type="ECO:0000313" key="11">
    <source>
        <dbReference type="Proteomes" id="UP000759103"/>
    </source>
</evidence>
<reference evidence="10 11" key="1">
    <citation type="submission" date="2021-07" db="EMBL/GenBank/DDBJ databases">
        <title>Sphingomonas sp.</title>
        <authorList>
            <person name="Feng G."/>
            <person name="Li J."/>
            <person name="Pan M."/>
        </authorList>
    </citation>
    <scope>NUCLEOTIDE SEQUENCE [LARGE SCALE GENOMIC DNA]</scope>
    <source>
        <strain evidence="10 11">RRHST34</strain>
    </source>
</reference>
<comment type="cofactor">
    <cofactor evidence="1">
        <name>pyrroloquinoline quinone</name>
        <dbReference type="ChEBI" id="CHEBI:58442"/>
    </cofactor>
</comment>
<feature type="domain" description="Cytochrome c" evidence="9">
    <location>
        <begin position="464"/>
        <end position="541"/>
    </location>
</feature>
<dbReference type="InterPro" id="IPR002372">
    <property type="entry name" value="PQQ_rpt_dom"/>
</dbReference>
<sequence length="705" mass="75748">MLAGALFLGSGAPPPRDDAPAPAAADWPYYHGDPAATHYSALDQITARNVARLTKAWEYDSGDAFGEGGSQSDMQANPLVVDGRMYIVTPKGRLVALNAATGRELWAFDPAPAPVATRQRLRGVSYWRDGEERRILFTFGQELISVDVLTGRPDARFGRGGRVDLREGFGRPYAQLTVNNVTPGAVFEDLIIMGSTGHTPGDVRAFDVRTGAIRWTFHTIPHSGEPGAETWPRDAWKTEIGANAWAGLTVDVARGLVFLPVASSGMGDRDFYGPTRAGANLYANSLVALDARTGRRRWHFQSVHHDLWDRDFPAQPTLVTVRGVPAIAQTTKSGLVYVFDRRDGRPLYPIEERPVPASDMPGEQAWPTQPMPTGIAPFARQRLTPDIVTRRTPAAHAAVTAQLAGLRNRGPFDPPSLQGTVLLPGMDGGAEWGGAAYDPDSGLLYVNANEMAWTLRLKPRPARAAGSSGAALYANHCAACHGADRAGDPPQVPGLRDVGARLSAAQLGRQITQGGGRMPGFAGTLSPAQVATLVRDLRGDREGTAPRGNESDATPAAAPVFDEPYVFDGYHRLLDPDGYPALTPPWGTLSALDVNTGRWVWRVPFGRYPELGPAETGSENYGGAVVTRGGLLFIAATVYDRRFRAYDKRNGRLLWSTELPAAGLATPATYAVDGRQYVAIAAGGGKDRGRRPGGSVIAFTLPRRR</sequence>
<dbReference type="Gene3D" id="2.140.10.10">
    <property type="entry name" value="Quinoprotein alcohol dehydrogenase-like superfamily"/>
    <property type="match status" value="2"/>
</dbReference>
<dbReference type="PANTHER" id="PTHR32303">
    <property type="entry name" value="QUINOPROTEIN ALCOHOL DEHYDROGENASE (CYTOCHROME C)"/>
    <property type="match status" value="1"/>
</dbReference>
<accession>A0ABS7BL00</accession>
<evidence type="ECO:0000256" key="5">
    <source>
        <dbReference type="ARBA" id="ARBA00022729"/>
    </source>
</evidence>